<dbReference type="GO" id="GO:0004222">
    <property type="term" value="F:metalloendopeptidase activity"/>
    <property type="evidence" value="ECO:0007669"/>
    <property type="project" value="InterPro"/>
</dbReference>
<evidence type="ECO:0000256" key="12">
    <source>
        <dbReference type="SAM" id="Phobius"/>
    </source>
</evidence>
<protein>
    <recommendedName>
        <fullName evidence="13">Peptidase M48 domain-containing protein</fullName>
    </recommendedName>
</protein>
<evidence type="ECO:0000259" key="13">
    <source>
        <dbReference type="Pfam" id="PF01435"/>
    </source>
</evidence>
<dbReference type="Pfam" id="PF01435">
    <property type="entry name" value="Peptidase_M48"/>
    <property type="match status" value="2"/>
</dbReference>
<feature type="domain" description="Peptidase M48" evidence="13">
    <location>
        <begin position="71"/>
        <end position="156"/>
    </location>
</feature>
<keyword evidence="4 12" id="KW-0812">Transmembrane</keyword>
<comment type="similarity">
    <text evidence="11">Belongs to the peptidase M48 family.</text>
</comment>
<dbReference type="Proteomes" id="UP000637720">
    <property type="component" value="Unassembled WGS sequence"/>
</dbReference>
<comment type="subcellular location">
    <subcellularLocation>
        <location evidence="1">Cell membrane</location>
        <topology evidence="1">Multi-pass membrane protein</topology>
    </subcellularLocation>
</comment>
<keyword evidence="6 11" id="KW-0378">Hydrolase</keyword>
<evidence type="ECO:0000256" key="8">
    <source>
        <dbReference type="ARBA" id="ARBA00022989"/>
    </source>
</evidence>
<dbReference type="GO" id="GO:0006508">
    <property type="term" value="P:proteolysis"/>
    <property type="evidence" value="ECO:0007669"/>
    <property type="project" value="UniProtKB-KW"/>
</dbReference>
<accession>A0A8J3FE27</accession>
<comment type="caution">
    <text evidence="14">The sequence shown here is derived from an EMBL/GenBank/DDBJ whole genome shotgun (WGS) entry which is preliminary data.</text>
</comment>
<sequence length="270" mass="30235">MSPNLAEGALVHKKEKRYFVLCLLVSLGLYVALIVSVIGILWLVLLFGVPFVLHALAMAHLRKNGVRLSAHQFPQVYERIKTLCADMGLPTVPDVYVIESGGLLNAFATRFFGRNMVVLYADIFDLILRGGNDELDFVIAHELAHLKRRHITKNLLLLPANWIPFLSQAYARACEYTCDRMAAYHTGNLAAATNGLVMLAIGKTLFRHVNVDEYLRQSEKETGFFVWLAEKLVTHPPLPKRLAEVQRFMENVVGTPVLPPAGTTERLVKS</sequence>
<dbReference type="AlphaFoldDB" id="A0A8J3FE27"/>
<dbReference type="GO" id="GO:0005886">
    <property type="term" value="C:plasma membrane"/>
    <property type="evidence" value="ECO:0007669"/>
    <property type="project" value="UniProtKB-SubCell"/>
</dbReference>
<dbReference type="Gene3D" id="3.30.2010.10">
    <property type="entry name" value="Metalloproteases ('zincins'), catalytic domain"/>
    <property type="match status" value="1"/>
</dbReference>
<dbReference type="EMBL" id="BMOF01000016">
    <property type="protein sequence ID" value="GGJ98528.1"/>
    <property type="molecule type" value="Genomic_DNA"/>
</dbReference>
<evidence type="ECO:0000256" key="11">
    <source>
        <dbReference type="RuleBase" id="RU003983"/>
    </source>
</evidence>
<keyword evidence="10 12" id="KW-0472">Membrane</keyword>
<evidence type="ECO:0000256" key="6">
    <source>
        <dbReference type="ARBA" id="ARBA00022801"/>
    </source>
</evidence>
<evidence type="ECO:0000256" key="9">
    <source>
        <dbReference type="ARBA" id="ARBA00023049"/>
    </source>
</evidence>
<keyword evidence="8 12" id="KW-1133">Transmembrane helix</keyword>
<evidence type="ECO:0000256" key="7">
    <source>
        <dbReference type="ARBA" id="ARBA00022833"/>
    </source>
</evidence>
<evidence type="ECO:0000256" key="2">
    <source>
        <dbReference type="ARBA" id="ARBA00022475"/>
    </source>
</evidence>
<dbReference type="PANTHER" id="PTHR43221">
    <property type="entry name" value="PROTEASE HTPX"/>
    <property type="match status" value="1"/>
</dbReference>
<dbReference type="CDD" id="cd07325">
    <property type="entry name" value="M48_Ste24p_like"/>
    <property type="match status" value="1"/>
</dbReference>
<evidence type="ECO:0000256" key="1">
    <source>
        <dbReference type="ARBA" id="ARBA00004651"/>
    </source>
</evidence>
<feature type="transmembrane region" description="Helical" evidence="12">
    <location>
        <begin position="18"/>
        <end position="35"/>
    </location>
</feature>
<gene>
    <name evidence="14" type="ORF">GCM10007043_10660</name>
</gene>
<dbReference type="PANTHER" id="PTHR43221:SF1">
    <property type="entry name" value="PROTEASE HTPX"/>
    <property type="match status" value="1"/>
</dbReference>
<dbReference type="InterPro" id="IPR050083">
    <property type="entry name" value="HtpX_protease"/>
</dbReference>
<evidence type="ECO:0000313" key="14">
    <source>
        <dbReference type="EMBL" id="GGJ98528.1"/>
    </source>
</evidence>
<evidence type="ECO:0000256" key="10">
    <source>
        <dbReference type="ARBA" id="ARBA00023136"/>
    </source>
</evidence>
<keyword evidence="3 11" id="KW-0645">Protease</keyword>
<dbReference type="InterPro" id="IPR001915">
    <property type="entry name" value="Peptidase_M48"/>
</dbReference>
<evidence type="ECO:0000256" key="4">
    <source>
        <dbReference type="ARBA" id="ARBA00022692"/>
    </source>
</evidence>
<keyword evidence="5" id="KW-0479">Metal-binding</keyword>
<proteinExistence type="inferred from homology"/>
<dbReference type="RefSeq" id="WP_054670250.1">
    <property type="nucleotide sequence ID" value="NZ_BMOF01000016.1"/>
</dbReference>
<evidence type="ECO:0000256" key="3">
    <source>
        <dbReference type="ARBA" id="ARBA00022670"/>
    </source>
</evidence>
<reference evidence="14" key="1">
    <citation type="journal article" date="2014" name="Int. J. Syst. Evol. Microbiol.">
        <title>Complete genome sequence of Corynebacterium casei LMG S-19264T (=DSM 44701T), isolated from a smear-ripened cheese.</title>
        <authorList>
            <consortium name="US DOE Joint Genome Institute (JGI-PGF)"/>
            <person name="Walter F."/>
            <person name="Albersmeier A."/>
            <person name="Kalinowski J."/>
            <person name="Ruckert C."/>
        </authorList>
    </citation>
    <scope>NUCLEOTIDE SEQUENCE</scope>
    <source>
        <strain evidence="14">JCM 14719</strain>
    </source>
</reference>
<keyword evidence="15" id="KW-1185">Reference proteome</keyword>
<name>A0A8J3FE27_9BACI</name>
<keyword evidence="7 11" id="KW-0862">Zinc</keyword>
<feature type="domain" description="Peptidase M48" evidence="13">
    <location>
        <begin position="162"/>
        <end position="246"/>
    </location>
</feature>
<evidence type="ECO:0000313" key="15">
    <source>
        <dbReference type="Proteomes" id="UP000637720"/>
    </source>
</evidence>
<reference evidence="14" key="2">
    <citation type="submission" date="2020-09" db="EMBL/GenBank/DDBJ databases">
        <authorList>
            <person name="Sun Q."/>
            <person name="Ohkuma M."/>
        </authorList>
    </citation>
    <scope>NUCLEOTIDE SEQUENCE</scope>
    <source>
        <strain evidence="14">JCM 14719</strain>
    </source>
</reference>
<organism evidence="14 15">
    <name type="scientific">Calditerricola satsumensis</name>
    <dbReference type="NCBI Taxonomy" id="373054"/>
    <lineage>
        <taxon>Bacteria</taxon>
        <taxon>Bacillati</taxon>
        <taxon>Bacillota</taxon>
        <taxon>Bacilli</taxon>
        <taxon>Bacillales</taxon>
        <taxon>Bacillaceae</taxon>
        <taxon>Calditerricola</taxon>
    </lineage>
</organism>
<evidence type="ECO:0000256" key="5">
    <source>
        <dbReference type="ARBA" id="ARBA00022723"/>
    </source>
</evidence>
<dbReference type="GO" id="GO:0046872">
    <property type="term" value="F:metal ion binding"/>
    <property type="evidence" value="ECO:0007669"/>
    <property type="project" value="UniProtKB-KW"/>
</dbReference>
<comment type="cofactor">
    <cofactor evidence="11">
        <name>Zn(2+)</name>
        <dbReference type="ChEBI" id="CHEBI:29105"/>
    </cofactor>
    <text evidence="11">Binds 1 zinc ion per subunit.</text>
</comment>
<keyword evidence="2" id="KW-1003">Cell membrane</keyword>
<keyword evidence="9 11" id="KW-0482">Metalloprotease</keyword>